<keyword evidence="3" id="KW-1185">Reference proteome</keyword>
<feature type="transmembrane region" description="Helical" evidence="1">
    <location>
        <begin position="300"/>
        <end position="317"/>
    </location>
</feature>
<feature type="transmembrane region" description="Helical" evidence="1">
    <location>
        <begin position="363"/>
        <end position="386"/>
    </location>
</feature>
<dbReference type="Proteomes" id="UP000236311">
    <property type="component" value="Unassembled WGS sequence"/>
</dbReference>
<feature type="transmembrane region" description="Helical" evidence="1">
    <location>
        <begin position="226"/>
        <end position="250"/>
    </location>
</feature>
<dbReference type="RefSeq" id="WP_103240476.1">
    <property type="nucleotide sequence ID" value="NZ_JANJZD010000001.1"/>
</dbReference>
<feature type="transmembrane region" description="Helical" evidence="1">
    <location>
        <begin position="12"/>
        <end position="32"/>
    </location>
</feature>
<keyword evidence="1" id="KW-0472">Membrane</keyword>
<keyword evidence="1" id="KW-0812">Transmembrane</keyword>
<evidence type="ECO:0000256" key="1">
    <source>
        <dbReference type="SAM" id="Phobius"/>
    </source>
</evidence>
<protein>
    <recommendedName>
        <fullName evidence="4">Glycosyltransferase RgtA/B/C/D-like domain-containing protein</fullName>
    </recommendedName>
</protein>
<evidence type="ECO:0008006" key="4">
    <source>
        <dbReference type="Google" id="ProtNLM"/>
    </source>
</evidence>
<dbReference type="AlphaFoldDB" id="A0A2K4ZIX7"/>
<organism evidence="2 3">
    <name type="scientific">Acetatifactor muris</name>
    <dbReference type="NCBI Taxonomy" id="879566"/>
    <lineage>
        <taxon>Bacteria</taxon>
        <taxon>Bacillati</taxon>
        <taxon>Bacillota</taxon>
        <taxon>Clostridia</taxon>
        <taxon>Lachnospirales</taxon>
        <taxon>Lachnospiraceae</taxon>
        <taxon>Acetatifactor</taxon>
    </lineage>
</organism>
<evidence type="ECO:0000313" key="3">
    <source>
        <dbReference type="Proteomes" id="UP000236311"/>
    </source>
</evidence>
<sequence length="395" mass="45203">MKSKSKKLQSCIVPLLWLVIGIYGILCTYLFYMQSVQPLDYNNRYFQSDLPYHISMTIDDGWYYSFTAYIYQALYRLAGNGTALIAGFLAIVQVLSVLLTERLLRLLFDRKKISVLTFASALVLNLVMAFFWPYAGSYPYVSYQAGNIWHNSTYQCMKPAAIAAVLCYLNLEKNYRQKITLRQWLLLSGLLVLTTGIKPSFLTVFAPMLAIKLLADLCRKVSFRQVFLLGSTVLPSLGVILWQNAVLFGTETGHGITFSPWYTFSLHANRTKLAVLCSIAFPLVVLLFSLKELFRDRRYLFFWGVTGIGFLEALCLVETGSRSRDGNFLWGYCIAIFLIFVFSFEKWLLLLKKEKHVLYYRTCFVIAGCVLAYQIFCGVCFFARLLQGETYFMAG</sequence>
<feature type="transmembrane region" description="Helical" evidence="1">
    <location>
        <begin position="270"/>
        <end position="288"/>
    </location>
</feature>
<gene>
    <name evidence="2" type="ORF">AMURIS_03170</name>
</gene>
<feature type="transmembrane region" description="Helical" evidence="1">
    <location>
        <begin position="81"/>
        <end position="101"/>
    </location>
</feature>
<accession>A0A2K4ZIX7</accession>
<feature type="transmembrane region" description="Helical" evidence="1">
    <location>
        <begin position="113"/>
        <end position="135"/>
    </location>
</feature>
<proteinExistence type="predicted"/>
<dbReference type="OrthoDB" id="2028704at2"/>
<reference evidence="2 3" key="1">
    <citation type="submission" date="2018-01" db="EMBL/GenBank/DDBJ databases">
        <authorList>
            <person name="Gaut B.S."/>
            <person name="Morton B.R."/>
            <person name="Clegg M.T."/>
            <person name="Duvall M.R."/>
        </authorList>
    </citation>
    <scope>NUCLEOTIDE SEQUENCE [LARGE SCALE GENOMIC DNA]</scope>
    <source>
        <strain evidence="2">GP69</strain>
    </source>
</reference>
<feature type="transmembrane region" description="Helical" evidence="1">
    <location>
        <begin position="329"/>
        <end position="351"/>
    </location>
</feature>
<evidence type="ECO:0000313" key="2">
    <source>
        <dbReference type="EMBL" id="SOY30443.1"/>
    </source>
</evidence>
<keyword evidence="1" id="KW-1133">Transmembrane helix</keyword>
<dbReference type="EMBL" id="OFSM01000016">
    <property type="protein sequence ID" value="SOY30443.1"/>
    <property type="molecule type" value="Genomic_DNA"/>
</dbReference>
<name>A0A2K4ZIX7_9FIRM</name>
<feature type="transmembrane region" description="Helical" evidence="1">
    <location>
        <begin position="184"/>
        <end position="214"/>
    </location>
</feature>